<gene>
    <name evidence="2" type="ORF">SAMN04488057_103347</name>
</gene>
<name>A0A1M7LN04_9BACT</name>
<protein>
    <recommendedName>
        <fullName evidence="1">Secretion system C-terminal sorting domain-containing protein</fullName>
    </recommendedName>
</protein>
<accession>A0A1M7LN04</accession>
<reference evidence="2 3" key="1">
    <citation type="submission" date="2016-11" db="EMBL/GenBank/DDBJ databases">
        <authorList>
            <person name="Jaros S."/>
            <person name="Januszkiewicz K."/>
            <person name="Wedrychowicz H."/>
        </authorList>
    </citation>
    <scope>NUCLEOTIDE SEQUENCE [LARGE SCALE GENOMIC DNA]</scope>
    <source>
        <strain evidence="2 3">CGMCC 1.6102</strain>
    </source>
</reference>
<dbReference type="OrthoDB" id="905690at2"/>
<sequence length="281" mass="30447">MTVYIRQKPPEPIITAGSNVCAGNSGSFTAISNYDFQSTKPINLVWQTTGGVTVNGSSSYTEQPGVSSTVTIANSSSGSFSVKAVIAGCSSLESTPKTENMGTPVIANPNYWLFDSYSNMWQFSQSVTGPGITYNFYVSSGSAQLNQQLQDCYITTTEGATVCVTGTNSCGTGTPYCFYIPPASGLLRTVYPNPVTNLLTLEFNTSKSSYSIPFEVILYSEKTMEAVIHLTQEEVNSLESFKTNHGIEMDVADLPRGIYYLHTIPDKKSKLAIQKTKIILE</sequence>
<dbReference type="EMBL" id="FRCY01000003">
    <property type="protein sequence ID" value="SHM79382.1"/>
    <property type="molecule type" value="Genomic_DNA"/>
</dbReference>
<evidence type="ECO:0000313" key="3">
    <source>
        <dbReference type="Proteomes" id="UP000184513"/>
    </source>
</evidence>
<proteinExistence type="predicted"/>
<dbReference type="AlphaFoldDB" id="A0A1M7LN04"/>
<dbReference type="Proteomes" id="UP000184513">
    <property type="component" value="Unassembled WGS sequence"/>
</dbReference>
<dbReference type="STRING" id="388280.SAMN04488057_103347"/>
<evidence type="ECO:0000259" key="1">
    <source>
        <dbReference type="Pfam" id="PF18962"/>
    </source>
</evidence>
<dbReference type="RefSeq" id="WP_073093770.1">
    <property type="nucleotide sequence ID" value="NZ_FRCY01000003.1"/>
</dbReference>
<dbReference type="Pfam" id="PF18962">
    <property type="entry name" value="Por_Secre_tail"/>
    <property type="match status" value="1"/>
</dbReference>
<organism evidence="2 3">
    <name type="scientific">Cyclobacterium lianum</name>
    <dbReference type="NCBI Taxonomy" id="388280"/>
    <lineage>
        <taxon>Bacteria</taxon>
        <taxon>Pseudomonadati</taxon>
        <taxon>Bacteroidota</taxon>
        <taxon>Cytophagia</taxon>
        <taxon>Cytophagales</taxon>
        <taxon>Cyclobacteriaceae</taxon>
        <taxon>Cyclobacterium</taxon>
    </lineage>
</organism>
<evidence type="ECO:0000313" key="2">
    <source>
        <dbReference type="EMBL" id="SHM79382.1"/>
    </source>
</evidence>
<dbReference type="InterPro" id="IPR026444">
    <property type="entry name" value="Secre_tail"/>
</dbReference>
<feature type="domain" description="Secretion system C-terminal sorting" evidence="1">
    <location>
        <begin position="190"/>
        <end position="270"/>
    </location>
</feature>
<keyword evidence="3" id="KW-1185">Reference proteome</keyword>